<protein>
    <submittedName>
        <fullName evidence="1">Uncharacterized protein</fullName>
    </submittedName>
</protein>
<evidence type="ECO:0000313" key="2">
    <source>
        <dbReference type="Proteomes" id="UP000249061"/>
    </source>
</evidence>
<organism evidence="1 2">
    <name type="scientific">Archangium gephyra</name>
    <dbReference type="NCBI Taxonomy" id="48"/>
    <lineage>
        <taxon>Bacteria</taxon>
        <taxon>Pseudomonadati</taxon>
        <taxon>Myxococcota</taxon>
        <taxon>Myxococcia</taxon>
        <taxon>Myxococcales</taxon>
        <taxon>Cystobacterineae</taxon>
        <taxon>Archangiaceae</taxon>
        <taxon>Archangium</taxon>
    </lineage>
</organism>
<comment type="caution">
    <text evidence="1">The sequence shown here is derived from an EMBL/GenBank/DDBJ whole genome shotgun (WGS) entry which is preliminary data.</text>
</comment>
<dbReference type="AlphaFoldDB" id="A0A2W5UQ29"/>
<dbReference type="Proteomes" id="UP000249061">
    <property type="component" value="Unassembled WGS sequence"/>
</dbReference>
<reference evidence="1 2" key="1">
    <citation type="submission" date="2017-08" db="EMBL/GenBank/DDBJ databases">
        <title>Infants hospitalized years apart are colonized by the same room-sourced microbial strains.</title>
        <authorList>
            <person name="Brooks B."/>
            <person name="Olm M.R."/>
            <person name="Firek B.A."/>
            <person name="Baker R."/>
            <person name="Thomas B.C."/>
            <person name="Morowitz M.J."/>
            <person name="Banfield J.F."/>
        </authorList>
    </citation>
    <scope>NUCLEOTIDE SEQUENCE [LARGE SCALE GENOMIC DNA]</scope>
    <source>
        <strain evidence="1">S2_003_000_R2_14</strain>
    </source>
</reference>
<name>A0A2W5UQ29_9BACT</name>
<accession>A0A2W5UQ29</accession>
<gene>
    <name evidence="1" type="ORF">DI536_18710</name>
</gene>
<evidence type="ECO:0000313" key="1">
    <source>
        <dbReference type="EMBL" id="PZR11168.1"/>
    </source>
</evidence>
<sequence>MSPLNALNTVWRQFRPKADLSAASHELAQALRSGMTLCEGLTAAAPSLARVAVREASDKFDGGALALFIVDVRDSLKRQLVEASQLVMDAPMSGALRYAARGVNGDTFVQHLINSLLAATELYVESMPVQSVSESACTRAVSDLFTRSLCVLVTRNDAIRRCGQRAQRVEFIPLPQPSPRV</sequence>
<dbReference type="EMBL" id="QFQP01000015">
    <property type="protein sequence ID" value="PZR11168.1"/>
    <property type="molecule type" value="Genomic_DNA"/>
</dbReference>
<proteinExistence type="predicted"/>